<accession>A0A6A4VAL2</accession>
<feature type="domain" description="Myb-like" evidence="5">
    <location>
        <begin position="137"/>
        <end position="188"/>
    </location>
</feature>
<comment type="subcellular location">
    <subcellularLocation>
        <location evidence="1">Nucleus</location>
    </subcellularLocation>
</comment>
<keyword evidence="2" id="KW-0238">DNA-binding</keyword>
<dbReference type="OrthoDB" id="39591at2759"/>
<dbReference type="SMART" id="SM00717">
    <property type="entry name" value="SANT"/>
    <property type="match status" value="3"/>
</dbReference>
<reference evidence="7 8" key="1">
    <citation type="submission" date="2019-07" db="EMBL/GenBank/DDBJ databases">
        <title>Draft genome assembly of a fouling barnacle, Amphibalanus amphitrite (Darwin, 1854): The first reference genome for Thecostraca.</title>
        <authorList>
            <person name="Kim W."/>
        </authorList>
    </citation>
    <scope>NUCLEOTIDE SEQUENCE [LARGE SCALE GENOMIC DNA]</scope>
    <source>
        <strain evidence="7">SNU_AA5</strain>
        <tissue evidence="7">Soma without cirri and trophi</tissue>
    </source>
</reference>
<dbReference type="InterPro" id="IPR009057">
    <property type="entry name" value="Homeodomain-like_sf"/>
</dbReference>
<evidence type="ECO:0000256" key="3">
    <source>
        <dbReference type="ARBA" id="ARBA00023242"/>
    </source>
</evidence>
<dbReference type="SUPFAM" id="SSF46689">
    <property type="entry name" value="Homeodomain-like"/>
    <property type="match status" value="3"/>
</dbReference>
<name>A0A6A4VAL2_AMPAM</name>
<dbReference type="AlphaFoldDB" id="A0A6A4VAL2"/>
<comment type="caution">
    <text evidence="7">The sequence shown here is derived from an EMBL/GenBank/DDBJ whole genome shotgun (WGS) entry which is preliminary data.</text>
</comment>
<evidence type="ECO:0000259" key="5">
    <source>
        <dbReference type="PROSITE" id="PS50090"/>
    </source>
</evidence>
<feature type="region of interest" description="Disordered" evidence="4">
    <location>
        <begin position="371"/>
        <end position="405"/>
    </location>
</feature>
<sequence length="405" mass="44844">MYIRMYDHKNHVGRYTEDEVEQLRNLRAIHGNRWGTIGALMGRSAASVKDRVRVLRDNCNQGESPPPPPGRRKWLKEEEERLEQAVYDLTETLPGQPVTSGINWAAVAQQVITRTEKQCRSKWLNNLNWKTMGGDEWTRDDDYRLIDVLYELQLSEEGDVDWTAVADDWPRNSVRSPQWLRGRWWTLKQQFKNHQRLGFREVLSGLRARRALERLDPQRDSDEQTGAEDNPSPPPPPPPPPPPAPVPPQPPAAPPQPLIAPGARVFVDQEGRVIPGGSVSVVPDDPAAQYVVDPLAEVGAYAGGAAVMIGGQLYATLPGVSHLLVHGDQVVVEPTPTALLHHATESGVALASAPSLPDHEYTDDPLREARLSQPSHTSVIRGDPIMSRTAPGATSEEDESLDCPQ</sequence>
<evidence type="ECO:0000313" key="8">
    <source>
        <dbReference type="Proteomes" id="UP000440578"/>
    </source>
</evidence>
<gene>
    <name evidence="7" type="primary">DMTF1_1</name>
    <name evidence="7" type="ORF">FJT64_014836</name>
</gene>
<keyword evidence="8" id="KW-1185">Reference proteome</keyword>
<proteinExistence type="predicted"/>
<dbReference type="InterPro" id="IPR051651">
    <property type="entry name" value="DMTF1_DNA-bind_reg"/>
</dbReference>
<keyword evidence="3" id="KW-0539">Nucleus</keyword>
<dbReference type="GO" id="GO:0005634">
    <property type="term" value="C:nucleus"/>
    <property type="evidence" value="ECO:0007669"/>
    <property type="project" value="UniProtKB-SubCell"/>
</dbReference>
<feature type="compositionally biased region" description="Acidic residues" evidence="4">
    <location>
        <begin position="395"/>
        <end position="405"/>
    </location>
</feature>
<dbReference type="Gene3D" id="1.10.10.60">
    <property type="entry name" value="Homeodomain-like"/>
    <property type="match status" value="2"/>
</dbReference>
<feature type="domain" description="Myb-like" evidence="5">
    <location>
        <begin position="66"/>
        <end position="127"/>
    </location>
</feature>
<dbReference type="Proteomes" id="UP000440578">
    <property type="component" value="Unassembled WGS sequence"/>
</dbReference>
<dbReference type="InterPro" id="IPR017930">
    <property type="entry name" value="Myb_dom"/>
</dbReference>
<dbReference type="Pfam" id="PF00249">
    <property type="entry name" value="Myb_DNA-binding"/>
    <property type="match status" value="2"/>
</dbReference>
<evidence type="ECO:0000256" key="2">
    <source>
        <dbReference type="ARBA" id="ARBA00023125"/>
    </source>
</evidence>
<dbReference type="PROSITE" id="PS51294">
    <property type="entry name" value="HTH_MYB"/>
    <property type="match status" value="1"/>
</dbReference>
<protein>
    <submittedName>
        <fullName evidence="7">Cyclin-D-binding Myb-like transcription factor 1</fullName>
    </submittedName>
</protein>
<dbReference type="PROSITE" id="PS50090">
    <property type="entry name" value="MYB_LIKE"/>
    <property type="match status" value="2"/>
</dbReference>
<dbReference type="EMBL" id="VIIS01002236">
    <property type="protein sequence ID" value="KAF0286681.1"/>
    <property type="molecule type" value="Genomic_DNA"/>
</dbReference>
<dbReference type="InterPro" id="IPR001005">
    <property type="entry name" value="SANT/Myb"/>
</dbReference>
<dbReference type="PANTHER" id="PTHR46380:SF2">
    <property type="entry name" value="CYCLIN-D-BINDING MYB-LIKE TRANSCRIPTION FACTOR 1"/>
    <property type="match status" value="1"/>
</dbReference>
<dbReference type="GO" id="GO:0000981">
    <property type="term" value="F:DNA-binding transcription factor activity, RNA polymerase II-specific"/>
    <property type="evidence" value="ECO:0007669"/>
    <property type="project" value="TreeGrafter"/>
</dbReference>
<dbReference type="CDD" id="cd00167">
    <property type="entry name" value="SANT"/>
    <property type="match status" value="2"/>
</dbReference>
<dbReference type="EMBL" id="VIIS01002236">
    <property type="protein sequence ID" value="KAF0286680.1"/>
    <property type="molecule type" value="Genomic_DNA"/>
</dbReference>
<feature type="region of interest" description="Disordered" evidence="4">
    <location>
        <begin position="212"/>
        <end position="259"/>
    </location>
</feature>
<evidence type="ECO:0000256" key="1">
    <source>
        <dbReference type="ARBA" id="ARBA00004123"/>
    </source>
</evidence>
<feature type="compositionally biased region" description="Pro residues" evidence="4">
    <location>
        <begin position="231"/>
        <end position="258"/>
    </location>
</feature>
<feature type="compositionally biased region" description="Basic and acidic residues" evidence="4">
    <location>
        <begin position="212"/>
        <end position="222"/>
    </location>
</feature>
<dbReference type="PANTHER" id="PTHR46380">
    <property type="entry name" value="CYCLIN-D-BINDING MYB-LIKE TRANSCRIPTION FACTOR 1"/>
    <property type="match status" value="1"/>
</dbReference>
<evidence type="ECO:0000256" key="4">
    <source>
        <dbReference type="SAM" id="MobiDB-lite"/>
    </source>
</evidence>
<evidence type="ECO:0000313" key="7">
    <source>
        <dbReference type="EMBL" id="KAF0286681.1"/>
    </source>
</evidence>
<feature type="domain" description="HTH myb-type" evidence="6">
    <location>
        <begin position="71"/>
        <end position="131"/>
    </location>
</feature>
<evidence type="ECO:0000259" key="6">
    <source>
        <dbReference type="PROSITE" id="PS51294"/>
    </source>
</evidence>
<dbReference type="GO" id="GO:0000978">
    <property type="term" value="F:RNA polymerase II cis-regulatory region sequence-specific DNA binding"/>
    <property type="evidence" value="ECO:0007669"/>
    <property type="project" value="TreeGrafter"/>
</dbReference>
<organism evidence="7 8">
    <name type="scientific">Amphibalanus amphitrite</name>
    <name type="common">Striped barnacle</name>
    <name type="synonym">Balanus amphitrite</name>
    <dbReference type="NCBI Taxonomy" id="1232801"/>
    <lineage>
        <taxon>Eukaryota</taxon>
        <taxon>Metazoa</taxon>
        <taxon>Ecdysozoa</taxon>
        <taxon>Arthropoda</taxon>
        <taxon>Crustacea</taxon>
        <taxon>Multicrustacea</taxon>
        <taxon>Cirripedia</taxon>
        <taxon>Thoracica</taxon>
        <taxon>Thoracicalcarea</taxon>
        <taxon>Balanomorpha</taxon>
        <taxon>Balanoidea</taxon>
        <taxon>Balanidae</taxon>
        <taxon>Amphibalaninae</taxon>
        <taxon>Amphibalanus</taxon>
    </lineage>
</organism>